<dbReference type="InterPro" id="IPR029044">
    <property type="entry name" value="Nucleotide-diphossugar_trans"/>
</dbReference>
<organism evidence="8 9">
    <name type="scientific">Oxobacter pfennigii</name>
    <dbReference type="NCBI Taxonomy" id="36849"/>
    <lineage>
        <taxon>Bacteria</taxon>
        <taxon>Bacillati</taxon>
        <taxon>Bacillota</taxon>
        <taxon>Clostridia</taxon>
        <taxon>Eubacteriales</taxon>
        <taxon>Clostridiaceae</taxon>
        <taxon>Oxobacter</taxon>
    </lineage>
</organism>
<dbReference type="AlphaFoldDB" id="A0A0P9AC35"/>
<accession>A0A0P9AC35</accession>
<feature type="site" description="Transition state stabilizer" evidence="7">
    <location>
        <position position="26"/>
    </location>
</feature>
<dbReference type="STRING" id="36849.OXPF_38340"/>
<dbReference type="SUPFAM" id="SSF53448">
    <property type="entry name" value="Nucleotide-diphospho-sugar transferases"/>
    <property type="match status" value="1"/>
</dbReference>
<comment type="function">
    <text evidence="7">Catalyzes the formation of 4-diphosphocytidyl-2-C-methyl-D-erythritol from CTP and 2-C-methyl-D-erythritol 4-phosphate (MEP).</text>
</comment>
<comment type="caution">
    <text evidence="8">The sequence shown here is derived from an EMBL/GenBank/DDBJ whole genome shotgun (WGS) entry which is preliminary data.</text>
</comment>
<dbReference type="InterPro" id="IPR050088">
    <property type="entry name" value="IspD/TarI_cytidylyltransf_bact"/>
</dbReference>
<dbReference type="FunFam" id="3.90.550.10:FF:000003">
    <property type="entry name" value="2-C-methyl-D-erythritol 4-phosphate cytidylyltransferase"/>
    <property type="match status" value="1"/>
</dbReference>
<keyword evidence="6 7" id="KW-0414">Isoprene biosynthesis</keyword>
<dbReference type="CDD" id="cd02516">
    <property type="entry name" value="CDP-ME_synthetase"/>
    <property type="match status" value="1"/>
</dbReference>
<evidence type="ECO:0000256" key="6">
    <source>
        <dbReference type="ARBA" id="ARBA00023229"/>
    </source>
</evidence>
<keyword evidence="9" id="KW-1185">Reference proteome</keyword>
<evidence type="ECO:0000256" key="1">
    <source>
        <dbReference type="ARBA" id="ARBA00001282"/>
    </source>
</evidence>
<dbReference type="PANTHER" id="PTHR32125">
    <property type="entry name" value="2-C-METHYL-D-ERYTHRITOL 4-PHOSPHATE CYTIDYLYLTRANSFERASE, CHLOROPLASTIC"/>
    <property type="match status" value="1"/>
</dbReference>
<dbReference type="PROSITE" id="PS01295">
    <property type="entry name" value="ISPD"/>
    <property type="match status" value="1"/>
</dbReference>
<comment type="similarity">
    <text evidence="3 7">Belongs to the IspD/TarI cytidylyltransferase family. IspD subfamily.</text>
</comment>
<dbReference type="GO" id="GO:0050518">
    <property type="term" value="F:2-C-methyl-D-erythritol 4-phosphate cytidylyltransferase activity"/>
    <property type="evidence" value="ECO:0007669"/>
    <property type="project" value="UniProtKB-UniRule"/>
</dbReference>
<dbReference type="InterPro" id="IPR001228">
    <property type="entry name" value="IspD"/>
</dbReference>
<evidence type="ECO:0000256" key="5">
    <source>
        <dbReference type="ARBA" id="ARBA00022695"/>
    </source>
</evidence>
<reference evidence="8 9" key="1">
    <citation type="submission" date="2015-09" db="EMBL/GenBank/DDBJ databases">
        <title>Genome sequence of Oxobacter pfennigii DSM 3222.</title>
        <authorList>
            <person name="Poehlein A."/>
            <person name="Bengelsdorf F.R."/>
            <person name="Schiel-Bengelsdorf B."/>
            <person name="Duerre P."/>
            <person name="Daniel R."/>
        </authorList>
    </citation>
    <scope>NUCLEOTIDE SEQUENCE [LARGE SCALE GENOMIC DNA]</scope>
    <source>
        <strain evidence="8 9">DSM 3222</strain>
    </source>
</reference>
<name>A0A0P9AC35_9CLOT</name>
<evidence type="ECO:0000313" key="8">
    <source>
        <dbReference type="EMBL" id="KPU42657.1"/>
    </source>
</evidence>
<evidence type="ECO:0000256" key="3">
    <source>
        <dbReference type="ARBA" id="ARBA00009789"/>
    </source>
</evidence>
<feature type="site" description="Transition state stabilizer" evidence="7">
    <location>
        <position position="19"/>
    </location>
</feature>
<dbReference type="Pfam" id="PF01128">
    <property type="entry name" value="IspD"/>
    <property type="match status" value="1"/>
</dbReference>
<dbReference type="HAMAP" id="MF_00108">
    <property type="entry name" value="IspD"/>
    <property type="match status" value="1"/>
</dbReference>
<feature type="site" description="Positions MEP for the nucleophilic attack" evidence="7">
    <location>
        <position position="218"/>
    </location>
</feature>
<dbReference type="GO" id="GO:0019288">
    <property type="term" value="P:isopentenyl diphosphate biosynthetic process, methylerythritol 4-phosphate pathway"/>
    <property type="evidence" value="ECO:0007669"/>
    <property type="project" value="UniProtKB-UniRule"/>
</dbReference>
<dbReference type="Proteomes" id="UP000050326">
    <property type="component" value="Unassembled WGS sequence"/>
</dbReference>
<comment type="catalytic activity">
    <reaction evidence="1 7">
        <text>2-C-methyl-D-erythritol 4-phosphate + CTP + H(+) = 4-CDP-2-C-methyl-D-erythritol + diphosphate</text>
        <dbReference type="Rhea" id="RHEA:13429"/>
        <dbReference type="ChEBI" id="CHEBI:15378"/>
        <dbReference type="ChEBI" id="CHEBI:33019"/>
        <dbReference type="ChEBI" id="CHEBI:37563"/>
        <dbReference type="ChEBI" id="CHEBI:57823"/>
        <dbReference type="ChEBI" id="CHEBI:58262"/>
        <dbReference type="EC" id="2.7.7.60"/>
    </reaction>
</comment>
<evidence type="ECO:0000313" key="9">
    <source>
        <dbReference type="Proteomes" id="UP000050326"/>
    </source>
</evidence>
<dbReference type="EC" id="2.7.7.60" evidence="7"/>
<evidence type="ECO:0000256" key="7">
    <source>
        <dbReference type="HAMAP-Rule" id="MF_00108"/>
    </source>
</evidence>
<dbReference type="InterPro" id="IPR034683">
    <property type="entry name" value="IspD/TarI"/>
</dbReference>
<gene>
    <name evidence="8" type="primary">ispD1</name>
    <name evidence="7" type="synonym">ispD</name>
    <name evidence="8" type="ORF">OXPF_38340</name>
</gene>
<keyword evidence="5 7" id="KW-0548">Nucleotidyltransferase</keyword>
<dbReference type="PATRIC" id="fig|36849.3.peg.4052"/>
<comment type="pathway">
    <text evidence="2 7">Isoprenoid biosynthesis; isopentenyl diphosphate biosynthesis via DXP pathway; isopentenyl diphosphate from 1-deoxy-D-xylulose 5-phosphate: step 2/6.</text>
</comment>
<dbReference type="InterPro" id="IPR018294">
    <property type="entry name" value="ISPD_synthase_CS"/>
</dbReference>
<protein>
    <recommendedName>
        <fullName evidence="7">2-C-methyl-D-erythritol 4-phosphate cytidylyltransferase</fullName>
        <ecNumber evidence="7">2.7.7.60</ecNumber>
    </recommendedName>
    <alternativeName>
        <fullName evidence="7">4-diphosphocytidyl-2C-methyl-D-erythritol synthase</fullName>
    </alternativeName>
    <alternativeName>
        <fullName evidence="7">MEP cytidylyltransferase</fullName>
        <shortName evidence="7">MCT</shortName>
    </alternativeName>
</protein>
<evidence type="ECO:0000256" key="4">
    <source>
        <dbReference type="ARBA" id="ARBA00022679"/>
    </source>
</evidence>
<evidence type="ECO:0000256" key="2">
    <source>
        <dbReference type="ARBA" id="ARBA00004787"/>
    </source>
</evidence>
<dbReference type="RefSeq" id="WP_242854459.1">
    <property type="nucleotide sequence ID" value="NZ_LKET01000062.1"/>
</dbReference>
<keyword evidence="4 7" id="KW-0808">Transferase</keyword>
<dbReference type="EMBL" id="LKET01000062">
    <property type="protein sequence ID" value="KPU42657.1"/>
    <property type="molecule type" value="Genomic_DNA"/>
</dbReference>
<dbReference type="Gene3D" id="3.90.550.10">
    <property type="entry name" value="Spore Coat Polysaccharide Biosynthesis Protein SpsA, Chain A"/>
    <property type="match status" value="1"/>
</dbReference>
<sequence>MYGGLSIGAVVVAAGKGKRMGAEVNKLFLEINNKPVLAYTLEAFESSQYVDSIIIAANENEMDYIKKDIIDRYKINKIKKSISLVAGGEIRQQSIIKGLSELKGACDIIVTHDGARPLVTSQIIDLSVEEAEKYGAAACAVPLKDTIKVVDEEGFVLSTPERATLYAIQTPQTFKFDILFSAHREAVKNEFIGTDDTVLVERLGFKIKLFSGSYENIKVTTPEDIYIAEAILNNRKRG</sequence>
<dbReference type="PANTHER" id="PTHR32125:SF4">
    <property type="entry name" value="2-C-METHYL-D-ERYTHRITOL 4-PHOSPHATE CYTIDYLYLTRANSFERASE, CHLOROPLASTIC"/>
    <property type="match status" value="1"/>
</dbReference>
<proteinExistence type="inferred from homology"/>
<dbReference type="UniPathway" id="UPA00056">
    <property type="reaction ID" value="UER00093"/>
</dbReference>
<feature type="site" description="Positions MEP for the nucleophilic attack" evidence="7">
    <location>
        <position position="162"/>
    </location>
</feature>
<dbReference type="NCBIfam" id="TIGR00453">
    <property type="entry name" value="ispD"/>
    <property type="match status" value="1"/>
</dbReference>